<feature type="transmembrane region" description="Helical" evidence="7">
    <location>
        <begin position="96"/>
        <end position="120"/>
    </location>
</feature>
<protein>
    <submittedName>
        <fullName evidence="9">Carbohydrate ABC transporter permease</fullName>
    </submittedName>
</protein>
<dbReference type="RefSeq" id="WP_127047873.1">
    <property type="nucleotide sequence ID" value="NZ_RZGZ01000002.1"/>
</dbReference>
<dbReference type="EMBL" id="RZGZ01000002">
    <property type="protein sequence ID" value="RUR01989.1"/>
    <property type="molecule type" value="Genomic_DNA"/>
</dbReference>
<feature type="transmembrane region" description="Helical" evidence="7">
    <location>
        <begin position="168"/>
        <end position="188"/>
    </location>
</feature>
<dbReference type="CDD" id="cd06261">
    <property type="entry name" value="TM_PBP2"/>
    <property type="match status" value="1"/>
</dbReference>
<keyword evidence="10" id="KW-1185">Reference proteome</keyword>
<keyword evidence="4 7" id="KW-0812">Transmembrane</keyword>
<dbReference type="PROSITE" id="PS50928">
    <property type="entry name" value="ABC_TM1"/>
    <property type="match status" value="1"/>
</dbReference>
<dbReference type="PANTHER" id="PTHR43744:SF6">
    <property type="entry name" value="ABC TRANSPORTER PERMEASE PROTEIN YESQ-RELATED"/>
    <property type="match status" value="1"/>
</dbReference>
<comment type="subcellular location">
    <subcellularLocation>
        <location evidence="1 7">Cell membrane</location>
        <topology evidence="1 7">Multi-pass membrane protein</topology>
    </subcellularLocation>
</comment>
<dbReference type="GO" id="GO:0055085">
    <property type="term" value="P:transmembrane transport"/>
    <property type="evidence" value="ECO:0007669"/>
    <property type="project" value="InterPro"/>
</dbReference>
<feature type="transmembrane region" description="Helical" evidence="7">
    <location>
        <begin position="39"/>
        <end position="57"/>
    </location>
</feature>
<dbReference type="AlphaFoldDB" id="A0A3S0VUQ2"/>
<dbReference type="SUPFAM" id="SSF161098">
    <property type="entry name" value="MetI-like"/>
    <property type="match status" value="1"/>
</dbReference>
<reference evidence="9 10" key="1">
    <citation type="submission" date="2018-12" db="EMBL/GenBank/DDBJ databases">
        <authorList>
            <person name="Li F."/>
        </authorList>
    </citation>
    <scope>NUCLEOTIDE SEQUENCE [LARGE SCALE GENOMIC DNA]</scope>
    <source>
        <strain evidence="9 10">EGI 6500705</strain>
    </source>
</reference>
<dbReference type="GO" id="GO:0005886">
    <property type="term" value="C:plasma membrane"/>
    <property type="evidence" value="ECO:0007669"/>
    <property type="project" value="UniProtKB-SubCell"/>
</dbReference>
<name>A0A3S0VUQ2_9MICO</name>
<evidence type="ECO:0000256" key="2">
    <source>
        <dbReference type="ARBA" id="ARBA00022448"/>
    </source>
</evidence>
<dbReference type="Proteomes" id="UP000274909">
    <property type="component" value="Unassembled WGS sequence"/>
</dbReference>
<dbReference type="Pfam" id="PF00528">
    <property type="entry name" value="BPD_transp_1"/>
    <property type="match status" value="1"/>
</dbReference>
<evidence type="ECO:0000313" key="10">
    <source>
        <dbReference type="Proteomes" id="UP000274909"/>
    </source>
</evidence>
<keyword evidence="3" id="KW-1003">Cell membrane</keyword>
<evidence type="ECO:0000256" key="5">
    <source>
        <dbReference type="ARBA" id="ARBA00022989"/>
    </source>
</evidence>
<evidence type="ECO:0000256" key="7">
    <source>
        <dbReference type="RuleBase" id="RU363032"/>
    </source>
</evidence>
<dbReference type="Gene3D" id="1.10.3720.10">
    <property type="entry name" value="MetI-like"/>
    <property type="match status" value="1"/>
</dbReference>
<feature type="transmembrane region" description="Helical" evidence="7">
    <location>
        <begin position="132"/>
        <end position="156"/>
    </location>
</feature>
<feature type="domain" description="ABC transmembrane type-1" evidence="8">
    <location>
        <begin position="97"/>
        <end position="289"/>
    </location>
</feature>
<dbReference type="InterPro" id="IPR035906">
    <property type="entry name" value="MetI-like_sf"/>
</dbReference>
<evidence type="ECO:0000256" key="1">
    <source>
        <dbReference type="ARBA" id="ARBA00004651"/>
    </source>
</evidence>
<keyword evidence="2 7" id="KW-0813">Transport</keyword>
<gene>
    <name evidence="9" type="ORF">ELQ94_05110</name>
</gene>
<feature type="transmembrane region" description="Helical" evidence="7">
    <location>
        <begin position="268"/>
        <end position="289"/>
    </location>
</feature>
<sequence length="303" mass="33793">MAILDRDVQATAAAGKPLEPAPRRRRAGTGRGRRITRHAFLVLFALLMLYPLIWMIVSSFKPSNLILTQTGLFPSEVTLENYTGGWDSLGTPFTTFLINSGVVAVGSIVGNLFSCALTAYALARLNFRASKLYFGLTLLTMMLPFHVLVIPQYILFAEMGWVNTYAPLLIPKFLATDAVFIFLMVQFIRTLPRELDHAAMLDGAGPFRIFWSIILPLMQPALITTTIFTFIWTWNDYFGPLLYLTKTKLYTVPVALKSLVDSETQSGIGIMFAMSLVSLIPILLFFLFAQKYIIKGIATTGIK</sequence>
<dbReference type="OrthoDB" id="2063054at2"/>
<organism evidence="9 10">
    <name type="scientific">Labedella endophytica</name>
    <dbReference type="NCBI Taxonomy" id="1523160"/>
    <lineage>
        <taxon>Bacteria</taxon>
        <taxon>Bacillati</taxon>
        <taxon>Actinomycetota</taxon>
        <taxon>Actinomycetes</taxon>
        <taxon>Micrococcales</taxon>
        <taxon>Microbacteriaceae</taxon>
        <taxon>Labedella</taxon>
    </lineage>
</organism>
<comment type="caution">
    <text evidence="9">The sequence shown here is derived from an EMBL/GenBank/DDBJ whole genome shotgun (WGS) entry which is preliminary data.</text>
</comment>
<feature type="transmembrane region" description="Helical" evidence="7">
    <location>
        <begin position="209"/>
        <end position="234"/>
    </location>
</feature>
<proteinExistence type="inferred from homology"/>
<keyword evidence="6 7" id="KW-0472">Membrane</keyword>
<evidence type="ECO:0000313" key="9">
    <source>
        <dbReference type="EMBL" id="RUR01989.1"/>
    </source>
</evidence>
<keyword evidence="5 7" id="KW-1133">Transmembrane helix</keyword>
<evidence type="ECO:0000259" key="8">
    <source>
        <dbReference type="PROSITE" id="PS50928"/>
    </source>
</evidence>
<evidence type="ECO:0000256" key="3">
    <source>
        <dbReference type="ARBA" id="ARBA00022475"/>
    </source>
</evidence>
<dbReference type="PANTHER" id="PTHR43744">
    <property type="entry name" value="ABC TRANSPORTER PERMEASE PROTEIN MG189-RELATED-RELATED"/>
    <property type="match status" value="1"/>
</dbReference>
<dbReference type="InterPro" id="IPR000515">
    <property type="entry name" value="MetI-like"/>
</dbReference>
<accession>A0A3S0VUQ2</accession>
<evidence type="ECO:0000256" key="6">
    <source>
        <dbReference type="ARBA" id="ARBA00023136"/>
    </source>
</evidence>
<comment type="similarity">
    <text evidence="7">Belongs to the binding-protein-dependent transport system permease family.</text>
</comment>
<evidence type="ECO:0000256" key="4">
    <source>
        <dbReference type="ARBA" id="ARBA00022692"/>
    </source>
</evidence>